<dbReference type="InterPro" id="IPR045851">
    <property type="entry name" value="AMP-bd_C_sf"/>
</dbReference>
<feature type="region of interest" description="Disordered" evidence="4">
    <location>
        <begin position="1597"/>
        <end position="1627"/>
    </location>
</feature>
<name>A0ABV5PLK9_STRCM</name>
<dbReference type="InterPro" id="IPR023213">
    <property type="entry name" value="CAT-like_dom_sf"/>
</dbReference>
<comment type="caution">
    <text evidence="6">The sequence shown here is derived from an EMBL/GenBank/DDBJ whole genome shotgun (WGS) entry which is preliminary data.</text>
</comment>
<dbReference type="CDD" id="cd19531">
    <property type="entry name" value="LCL_NRPS-like"/>
    <property type="match status" value="1"/>
</dbReference>
<dbReference type="Pfam" id="PF00668">
    <property type="entry name" value="Condensation"/>
    <property type="match status" value="1"/>
</dbReference>
<feature type="compositionally biased region" description="Basic and acidic residues" evidence="4">
    <location>
        <begin position="1616"/>
        <end position="1627"/>
    </location>
</feature>
<keyword evidence="7" id="KW-1185">Reference proteome</keyword>
<dbReference type="InterPro" id="IPR025110">
    <property type="entry name" value="AMP-bd_C"/>
</dbReference>
<protein>
    <submittedName>
        <fullName evidence="6">Amino acid adenylation domain-containing protein</fullName>
    </submittedName>
</protein>
<proteinExistence type="predicted"/>
<evidence type="ECO:0000256" key="4">
    <source>
        <dbReference type="SAM" id="MobiDB-lite"/>
    </source>
</evidence>
<dbReference type="SUPFAM" id="SSF47336">
    <property type="entry name" value="ACP-like"/>
    <property type="match status" value="2"/>
</dbReference>
<dbReference type="Gene3D" id="2.30.38.10">
    <property type="entry name" value="Luciferase, Domain 3"/>
    <property type="match status" value="1"/>
</dbReference>
<gene>
    <name evidence="6" type="ORF">ACFFTU_29370</name>
</gene>
<feature type="domain" description="Carrier" evidence="5">
    <location>
        <begin position="1621"/>
        <end position="1696"/>
    </location>
</feature>
<dbReference type="PROSITE" id="PS00455">
    <property type="entry name" value="AMP_BINDING"/>
    <property type="match status" value="2"/>
</dbReference>
<dbReference type="InterPro" id="IPR001242">
    <property type="entry name" value="Condensation_dom"/>
</dbReference>
<evidence type="ECO:0000313" key="7">
    <source>
        <dbReference type="Proteomes" id="UP001589718"/>
    </source>
</evidence>
<dbReference type="Gene3D" id="1.10.1200.10">
    <property type="entry name" value="ACP-like"/>
    <property type="match status" value="1"/>
</dbReference>
<dbReference type="Proteomes" id="UP001589718">
    <property type="component" value="Unassembled WGS sequence"/>
</dbReference>
<keyword evidence="2" id="KW-0596">Phosphopantetheine</keyword>
<evidence type="ECO:0000256" key="1">
    <source>
        <dbReference type="ARBA" id="ARBA00001957"/>
    </source>
</evidence>
<dbReference type="Pfam" id="PF00501">
    <property type="entry name" value="AMP-binding"/>
    <property type="match status" value="2"/>
</dbReference>
<dbReference type="PANTHER" id="PTHR45527:SF1">
    <property type="entry name" value="FATTY ACID SYNTHASE"/>
    <property type="match status" value="1"/>
</dbReference>
<dbReference type="EMBL" id="JBHMCR010000019">
    <property type="protein sequence ID" value="MFB9524061.1"/>
    <property type="molecule type" value="Genomic_DNA"/>
</dbReference>
<dbReference type="Pfam" id="PF00550">
    <property type="entry name" value="PP-binding"/>
    <property type="match status" value="2"/>
</dbReference>
<dbReference type="InterPro" id="IPR009081">
    <property type="entry name" value="PP-bd_ACP"/>
</dbReference>
<dbReference type="InterPro" id="IPR029058">
    <property type="entry name" value="AB_hydrolase_fold"/>
</dbReference>
<dbReference type="PROSITE" id="PS50075">
    <property type="entry name" value="CARRIER"/>
    <property type="match status" value="2"/>
</dbReference>
<dbReference type="Pfam" id="PF13193">
    <property type="entry name" value="AMP-binding_C"/>
    <property type="match status" value="2"/>
</dbReference>
<dbReference type="SUPFAM" id="SSF52777">
    <property type="entry name" value="CoA-dependent acyltransferases"/>
    <property type="match status" value="2"/>
</dbReference>
<dbReference type="InterPro" id="IPR010071">
    <property type="entry name" value="AA_adenyl_dom"/>
</dbReference>
<evidence type="ECO:0000256" key="3">
    <source>
        <dbReference type="ARBA" id="ARBA00022553"/>
    </source>
</evidence>
<evidence type="ECO:0000259" key="5">
    <source>
        <dbReference type="PROSITE" id="PS50075"/>
    </source>
</evidence>
<comment type="cofactor">
    <cofactor evidence="1">
        <name>pantetheine 4'-phosphate</name>
        <dbReference type="ChEBI" id="CHEBI:47942"/>
    </cofactor>
</comment>
<dbReference type="CDD" id="cd05930">
    <property type="entry name" value="A_NRPS"/>
    <property type="match status" value="2"/>
</dbReference>
<dbReference type="InterPro" id="IPR036736">
    <property type="entry name" value="ACP-like_sf"/>
</dbReference>
<dbReference type="Gene3D" id="3.30.559.30">
    <property type="entry name" value="Nonribosomal peptide synthetase, condensation domain"/>
    <property type="match status" value="1"/>
</dbReference>
<dbReference type="InterPro" id="IPR020806">
    <property type="entry name" value="PKS_PP-bd"/>
</dbReference>
<evidence type="ECO:0000256" key="2">
    <source>
        <dbReference type="ARBA" id="ARBA00022450"/>
    </source>
</evidence>
<accession>A0ABV5PLK9</accession>
<dbReference type="InterPro" id="IPR042099">
    <property type="entry name" value="ANL_N_sf"/>
</dbReference>
<sequence>MAESAGTPCTLSALVEQQARLLPCAPAVRVGERSTTYAELEADATGLAARLRAAGVCPADVVGVHTGRDLPLVVALLGVLKAGAAFLALPRSLPGTRLAALVADAGAAAVVTVPGLRAGLPELRCPVLPVEEAAQGGGGGTDRLPAPDPEGAAYVLYTSGSTGVPKGVVVEHRAAAAHVRAMAARIGVRAGDRVLQMAGEAFDVAVEQLFLALSTGATAVLRGDEPWGPAELRTELHRGAVTVADLPTALFSELAGGPDARELPQVFAGVRTVLVGGEALPPGALKRWRAAFAASGGGPGVINAYGPTEAVMTALTSADLAEGDSSDGTGAVPVGAVVGPRSALLLNDELTPAPAGGTGELYVGGTALARGYLGRPDLTAERFVPDPFGVPGARMYRTGDRMTAAPDGQLAFLGRTDNQLKVRGFRIEPGEVEAVLAAHPAIGQAAVAAHDDRLVGYLVSAENGSRLPVAGIRDWLAQRLPDWMVPAAWTWLERLPVTSGGKIDRAALPRVDADRTHTGRRYEAPRDAIQSTLCAVWSRVLDVPEVGIHDSFFELGGTSLLAARALADIRTELAADLSLRALFAEPTPLGLSRTLHAGTDGEPVLPPVAPAPPTAATTEGAAVIAPISLMQRQVWVVEQLSADSSAYNAPTTLRLHGPLDLRLLERTLTEIVRRHEIFRTTVELRDGEPVQVVHGPAPVRVPLVDLRAEADPEAAAEEFVRADIGVRFDIGRLPLIRWTALRLAEQSHELVLVEHHLVHDGWSFTLLVRELGLIYTALAEGSALPAEPRVQYRDFAHWQHEVLAGHAMRAQSAYWHRQLAGAPPVLELAHDGPRAQDDDTRGAVHRVELPAALCERLRAFSKDSGVTLFITMLAGYAALLHRYSGQDEVCVGSAFGNRGVPGTADVIGMFVNPVALRCAVRLPGQAQPSFAALVERVRQVVLDAQAHQELPFVELIRELDPPRTPGRNPVFQAMLNFDDSPLPELRLGPVAGSYLERNNGTAKLDLSVLVVPRAERQLGTESAERDRRITLIWEYRTDLFDPSTVAALAEGYEELLDAALAAPQGPVAELPAGRPAVHSTGPTPVLGPPTSVVELFARTAARCPQAPAVALPSGDGPTGDVLTYRDLDERSHQVARVLLARGIGAGDVVALHLPRSADFVVAVLGVLKAGAAYLPLDVSSPYARTADVLADARPRLVLGAAGGGFPDVSGRAEPERMAMDAPEITGADPTDPGVRPDPAELAYLIYTSGSTGRPKGVGITHQGLADKYRAWQRAYRLDDQDGGSGGGGAAHLQMASPAFDVCTGDVFRALLSGGRLVLCPTETLLEPDRLLALLRDERVAYAEFLPSVLRLLVDHAERTGQQLPAARLFAVGGEAWTGADLRRFRAVLPDSTRLLNVYGVTEATVGNTCHQPEGDEHGVLPVGRALPGVRAVVLDGAGRPAAPGMAGEIFLGGTGLARGYHSDPARTASRFVPDPDPARPGERLYATGDLARTRRDGVIEYLGRRDHQVKVRGFRVEPGEIEEVLRECPSVAEAVVVATTGPEGTRLVAHCTPAPASTGTAPALTADTARDWLRERLPGYLVPAAFVVLAELPRTASGKPDRGALPEPPSAGTGPREARTAPRTEDERAVAGLWQRVLGVEEVGVRDDFFDLGGHSLLAVRLVAVLRAELGLELTVRDLVAWSTVEAVAAKAGRADPADTAPLVARARGRLDAVRFDEDEQETAG</sequence>
<evidence type="ECO:0000313" key="6">
    <source>
        <dbReference type="EMBL" id="MFB9524061.1"/>
    </source>
</evidence>
<dbReference type="RefSeq" id="WP_345218293.1">
    <property type="nucleotide sequence ID" value="NZ_BAAAXE010000001.1"/>
</dbReference>
<dbReference type="SUPFAM" id="SSF56801">
    <property type="entry name" value="Acetyl-CoA synthetase-like"/>
    <property type="match status" value="2"/>
</dbReference>
<dbReference type="Gene3D" id="3.30.559.10">
    <property type="entry name" value="Chloramphenicol acetyltransferase-like domain"/>
    <property type="match status" value="1"/>
</dbReference>
<dbReference type="PANTHER" id="PTHR45527">
    <property type="entry name" value="NONRIBOSOMAL PEPTIDE SYNTHETASE"/>
    <property type="match status" value="1"/>
</dbReference>
<dbReference type="Gene3D" id="3.40.50.12780">
    <property type="entry name" value="N-terminal domain of ligase-like"/>
    <property type="match status" value="1"/>
</dbReference>
<dbReference type="Gene3D" id="3.30.300.30">
    <property type="match status" value="2"/>
</dbReference>
<organism evidence="6 7">
    <name type="scientific">Streptomyces cremeus</name>
    <dbReference type="NCBI Taxonomy" id="66881"/>
    <lineage>
        <taxon>Bacteria</taxon>
        <taxon>Bacillati</taxon>
        <taxon>Actinomycetota</taxon>
        <taxon>Actinomycetes</taxon>
        <taxon>Kitasatosporales</taxon>
        <taxon>Streptomycetaceae</taxon>
        <taxon>Streptomyces</taxon>
    </lineage>
</organism>
<feature type="domain" description="Carrier" evidence="5">
    <location>
        <begin position="524"/>
        <end position="599"/>
    </location>
</feature>
<dbReference type="InterPro" id="IPR020845">
    <property type="entry name" value="AMP-binding_CS"/>
</dbReference>
<dbReference type="SMART" id="SM00823">
    <property type="entry name" value="PKS_PP"/>
    <property type="match status" value="2"/>
</dbReference>
<keyword evidence="3" id="KW-0597">Phosphoprotein</keyword>
<dbReference type="Gene3D" id="3.40.50.980">
    <property type="match status" value="2"/>
</dbReference>
<dbReference type="InterPro" id="IPR000873">
    <property type="entry name" value="AMP-dep_synth/lig_dom"/>
</dbReference>
<dbReference type="Gene3D" id="3.40.50.1820">
    <property type="entry name" value="alpha/beta hydrolase"/>
    <property type="match status" value="1"/>
</dbReference>
<reference evidence="6 7" key="1">
    <citation type="submission" date="2024-09" db="EMBL/GenBank/DDBJ databases">
        <authorList>
            <person name="Sun Q."/>
            <person name="Mori K."/>
        </authorList>
    </citation>
    <scope>NUCLEOTIDE SEQUENCE [LARGE SCALE GENOMIC DNA]</scope>
    <source>
        <strain evidence="6 7">JCM 4362</strain>
    </source>
</reference>
<dbReference type="NCBIfam" id="TIGR01733">
    <property type="entry name" value="AA-adenyl-dom"/>
    <property type="match status" value="2"/>
</dbReference>